<evidence type="ECO:0000313" key="4">
    <source>
        <dbReference type="Proteomes" id="UP001281003"/>
    </source>
</evidence>
<evidence type="ECO:0000313" key="3">
    <source>
        <dbReference type="EMBL" id="KAK3388621.1"/>
    </source>
</evidence>
<feature type="compositionally biased region" description="Polar residues" evidence="2">
    <location>
        <begin position="33"/>
        <end position="43"/>
    </location>
</feature>
<organism evidence="3 4">
    <name type="scientific">Sordaria brevicollis</name>
    <dbReference type="NCBI Taxonomy" id="83679"/>
    <lineage>
        <taxon>Eukaryota</taxon>
        <taxon>Fungi</taxon>
        <taxon>Dikarya</taxon>
        <taxon>Ascomycota</taxon>
        <taxon>Pezizomycotina</taxon>
        <taxon>Sordariomycetes</taxon>
        <taxon>Sordariomycetidae</taxon>
        <taxon>Sordariales</taxon>
        <taxon>Sordariaceae</taxon>
        <taxon>Sordaria</taxon>
    </lineage>
</organism>
<feature type="region of interest" description="Disordered" evidence="2">
    <location>
        <begin position="1504"/>
        <end position="1715"/>
    </location>
</feature>
<feature type="compositionally biased region" description="Low complexity" evidence="2">
    <location>
        <begin position="1772"/>
        <end position="1781"/>
    </location>
</feature>
<feature type="region of interest" description="Disordered" evidence="2">
    <location>
        <begin position="2148"/>
        <end position="2207"/>
    </location>
</feature>
<keyword evidence="1" id="KW-0175">Coiled coil</keyword>
<feature type="compositionally biased region" description="Low complexity" evidence="2">
    <location>
        <begin position="1026"/>
        <end position="1038"/>
    </location>
</feature>
<feature type="compositionally biased region" description="Low complexity" evidence="2">
    <location>
        <begin position="1693"/>
        <end position="1709"/>
    </location>
</feature>
<reference evidence="3" key="2">
    <citation type="submission" date="2023-07" db="EMBL/GenBank/DDBJ databases">
        <authorList>
            <consortium name="Lawrence Berkeley National Laboratory"/>
            <person name="Haridas S."/>
            <person name="Hensen N."/>
            <person name="Bonometti L."/>
            <person name="Westerberg I."/>
            <person name="Brannstrom I.O."/>
            <person name="Guillou S."/>
            <person name="Cros-Aarteil S."/>
            <person name="Calhoun S."/>
            <person name="Kuo A."/>
            <person name="Mondo S."/>
            <person name="Pangilinan J."/>
            <person name="Riley R."/>
            <person name="LaButti K."/>
            <person name="Andreopoulos B."/>
            <person name="Lipzen A."/>
            <person name="Chen C."/>
            <person name="Yanf M."/>
            <person name="Daum C."/>
            <person name="Ng V."/>
            <person name="Clum A."/>
            <person name="Steindorff A."/>
            <person name="Ohm R."/>
            <person name="Martin F."/>
            <person name="Silar P."/>
            <person name="Natvig D."/>
            <person name="Lalanne C."/>
            <person name="Gautier V."/>
            <person name="Ament-velasquez S.L."/>
            <person name="Kruys A."/>
            <person name="Hutchinson M.I."/>
            <person name="Powell A.J."/>
            <person name="Barry K."/>
            <person name="Miller A.N."/>
            <person name="Grigoriev I.V."/>
            <person name="Debuchy R."/>
            <person name="Gladieux P."/>
            <person name="Thoren M.H."/>
            <person name="Johannesson H."/>
        </authorList>
    </citation>
    <scope>NUCLEOTIDE SEQUENCE</scope>
    <source>
        <strain evidence="3">FGSC 1904</strain>
    </source>
</reference>
<gene>
    <name evidence="3" type="ORF">B0T20DRAFT_511276</name>
</gene>
<evidence type="ECO:0000256" key="2">
    <source>
        <dbReference type="SAM" id="MobiDB-lite"/>
    </source>
</evidence>
<dbReference type="Proteomes" id="UP001281003">
    <property type="component" value="Unassembled WGS sequence"/>
</dbReference>
<feature type="region of interest" description="Disordered" evidence="2">
    <location>
        <begin position="1732"/>
        <end position="1921"/>
    </location>
</feature>
<feature type="compositionally biased region" description="Basic residues" evidence="2">
    <location>
        <begin position="1511"/>
        <end position="1523"/>
    </location>
</feature>
<keyword evidence="4" id="KW-1185">Reference proteome</keyword>
<feature type="compositionally biased region" description="Acidic residues" evidence="2">
    <location>
        <begin position="1541"/>
        <end position="1560"/>
    </location>
</feature>
<sequence length="2223" mass="248053">MPWGFPSFLRKSTKETNDKKKGDSSKSPKAKAVSTSSSANRVTKASGRARAHSTPGNLEQTINALDSPDSAKSLPAIPTKRPLSTGSRLFGSEPNYTFGKSQRPQLSPSELAIQKRDLRKAAIAARKAQEEHDNKLRLATARRIDPSVTPASDEFQTQLFSFRHQLDKPSSTVNKLLKNSFSPEDRDLLKPADPERNPVLAELQAKNSEAYQRLITGEVKGWQKPATKGRKSKKAANEKGWAKEADLAFKLTCLYFGLPVEPMGWEQSETKKWWERKQSEAMAPQEPGYGPGYEDVEDEWGTVVRKQREDPIKFLNRYGKRYFEKDVVREPDPVLEAYNTLPQFPEAFNQLDPEKDYLNRGALEELGLPHKFDFYQSIGLRGGGDFDDEDEEDVVVDEAMDVDEPMELIPSPSNALVSLRGGGPLADMGGVFKDIDKAKSRLSKEAFYAFAGTEDHTDVLKTRLEGERAGVEDLWIPLYGYQGIVWFHIGKLNTFVDAVDRLLGFGNRAGASYKLYLFDRNKEYKTRAQKEAFQRNNRNTLDVACKGLGDYSNDHIAWNWAIGHLGSLGEDSNGSPMAHQKVLFVAGPGDPIPYQWEPTAEHKVAKLILEWDGMADMNRPDVAYVRMPIAGEATDADIHTNQYGAWMAQACRVLCAGRIPNRPGYPLVPDAYIGLGDADHEGFATYGGLTFDSNQWYSILAAYRDAPGEPIVLRASTSETPTGNTDRWHLFIPGVSFRYSDDVAILHSEFQNTKALSTKIHDLLETGLGIDQVQDLAHVEVHIPGESFLDNHEPSNIQISVDEKGKLDKAGVQKLVELLGHWYNWLYEKPGVAPAETGLDMFPQFVTLQPVYRQYALVADGDAEQTAVEWTPLDMTLEEFREFLVNELWQPGKFAVDYDPASSRVRLNQNQLPGAPSLVVTPLTTEYDWERIRDMIVWPDLVVQVYDDVDDVFGDESVQPFGYRDIYQTSSAVLYSSLSKKDSIVHENSLRYGRDYQLWAEDVPWSNGELRTLQPSDTQPLPTPGASASQQSRAAQRAVEGQPVVNVPGFAQNLAPPRQTQTGVFTASKKLDLNAMDSSEKGRFLREFSYANPLTVAMTKDLSVHQNPIDQVLDLKFDNTPRLANGVLTPNETRILQQKYFEMRSVALERVEKCHFKGCDASFPYNSNLWSRHMREAHTAEKCNFCGDQLFQHWTVAQRFQHFATKHANILGDLQTRRPVDASAANGDHPNPFQLQRELTWGFCCRCGRDHSVLASKVDRFHHDLVCYPGASHHEEHPWSACAVCGERVNYQDATTLKAHIHPEVQRGVGWRPDFCPHCALEMRKLDVADREKHMHFCRGHCIDAKVTDERARSSFNARFCPWCGIEMETKLKSKDDPNSKEVDLAAAHKHIESCSAKPSEDDNRVFGPLHPVSHTAYYYGIPRGAKTARVDMPPGIVPLKQWLDAVDAAMAGEHRTPLKTVRRPKVATKPSATTAATKKVTRFADVYDMDEIGSDLSILSEEEEMEAKAARRAGKTPPKRKRADSTADDPTYKPTSNLVESDESLEFVSDDDVEEEEDDATRPPAAKKAKTVPAAEPARVPAERPRKVSFKPTNKGGKKKLAPFQSEDPSYKPSKDHSDESELSDADAAADPMDISLWPQQVEVVKFDDPQDYEEEEKSLPPPPPKTKGKAKASATKTSTTPTTPAQPPKPAKTQTMTAAAQKAAAAKAIEEGKGSVGEKIILRAPPKILPTVHGIREPNSDATPSSSEVEEESEEEAPTKGRGRPKAAAKKAAPVKTAARGGVTTRGRAKVAEADEEDAVSSPTAPDQDADSDDEGPPTNAPAIKVMKARVVNIIRPPESPVSTRPGVVNAKMMHTRGDSSGNFSTNSNASSSSSPYKKRSRGRSRPPKVSLSPNLKLFGKGTSPDPLQVGDGGESDLSYHSRSAHLAHLKARLHNLEANPPRPPQRIDYENPQLVEAREQRMLRDAWTGADPNEPAPAGSPWAALQKFIDEKQREDDEYFALRMRMYRQALAEEKKELQEAIAAEERAISRAAMEARQRERRAMRSGPISSNSPYSRQQHEHAERDVEVVEAEFEKVKQLQLDARRRLKEKYKNRKPGEYRDAEEEATMKGILKQIEEMERREAIEAVEKAEEEEMKRNLAKVRELQRMGTNGPTLVGWRGYADDDEEEEEEQEEYGYEERSSKKHKGKGKERAGGLPAPARVTEEDLEALAMDYPGAIV</sequence>
<evidence type="ECO:0000256" key="1">
    <source>
        <dbReference type="SAM" id="Coils"/>
    </source>
</evidence>
<feature type="compositionally biased region" description="Polar residues" evidence="2">
    <location>
        <begin position="2051"/>
        <end position="2060"/>
    </location>
</feature>
<proteinExistence type="predicted"/>
<dbReference type="EMBL" id="JAUTDP010000015">
    <property type="protein sequence ID" value="KAK3388621.1"/>
    <property type="molecule type" value="Genomic_DNA"/>
</dbReference>
<feature type="compositionally biased region" description="Low complexity" evidence="2">
    <location>
        <begin position="1673"/>
        <end position="1685"/>
    </location>
</feature>
<accession>A0AAE0NVU5</accession>
<feature type="region of interest" description="Disordered" evidence="2">
    <location>
        <begin position="1"/>
        <end position="108"/>
    </location>
</feature>
<feature type="coiled-coil region" evidence="1">
    <location>
        <begin position="2007"/>
        <end position="2038"/>
    </location>
</feature>
<feature type="compositionally biased region" description="Basic residues" evidence="2">
    <location>
        <begin position="1879"/>
        <end position="1889"/>
    </location>
</feature>
<feature type="compositionally biased region" description="Low complexity" evidence="2">
    <location>
        <begin position="1862"/>
        <end position="1878"/>
    </location>
</feature>
<comment type="caution">
    <text evidence="3">The sequence shown here is derived from an EMBL/GenBank/DDBJ whole genome shotgun (WGS) entry which is preliminary data.</text>
</comment>
<feature type="compositionally biased region" description="Low complexity" evidence="2">
    <location>
        <begin position="1572"/>
        <end position="1581"/>
    </location>
</feature>
<feature type="compositionally biased region" description="Polar residues" evidence="2">
    <location>
        <begin position="94"/>
        <end position="108"/>
    </location>
</feature>
<feature type="compositionally biased region" description="Basic and acidic residues" evidence="2">
    <location>
        <begin position="12"/>
        <end position="26"/>
    </location>
</feature>
<feature type="compositionally biased region" description="Acidic residues" evidence="2">
    <location>
        <begin position="2167"/>
        <end position="2180"/>
    </location>
</feature>
<feature type="region of interest" description="Disordered" evidence="2">
    <location>
        <begin position="2043"/>
        <end position="2069"/>
    </location>
</feature>
<name>A0AAE0NVU5_SORBR</name>
<reference evidence="3" key="1">
    <citation type="journal article" date="2023" name="Mol. Phylogenet. Evol.">
        <title>Genome-scale phylogeny and comparative genomics of the fungal order Sordariales.</title>
        <authorList>
            <person name="Hensen N."/>
            <person name="Bonometti L."/>
            <person name="Westerberg I."/>
            <person name="Brannstrom I.O."/>
            <person name="Guillou S."/>
            <person name="Cros-Aarteil S."/>
            <person name="Calhoun S."/>
            <person name="Haridas S."/>
            <person name="Kuo A."/>
            <person name="Mondo S."/>
            <person name="Pangilinan J."/>
            <person name="Riley R."/>
            <person name="LaButti K."/>
            <person name="Andreopoulos B."/>
            <person name="Lipzen A."/>
            <person name="Chen C."/>
            <person name="Yan M."/>
            <person name="Daum C."/>
            <person name="Ng V."/>
            <person name="Clum A."/>
            <person name="Steindorff A."/>
            <person name="Ohm R.A."/>
            <person name="Martin F."/>
            <person name="Silar P."/>
            <person name="Natvig D.O."/>
            <person name="Lalanne C."/>
            <person name="Gautier V."/>
            <person name="Ament-Velasquez S.L."/>
            <person name="Kruys A."/>
            <person name="Hutchinson M.I."/>
            <person name="Powell A.J."/>
            <person name="Barry K."/>
            <person name="Miller A.N."/>
            <person name="Grigoriev I.V."/>
            <person name="Debuchy R."/>
            <person name="Gladieux P."/>
            <person name="Hiltunen Thoren M."/>
            <person name="Johannesson H."/>
        </authorList>
    </citation>
    <scope>NUCLEOTIDE SEQUENCE</scope>
    <source>
        <strain evidence="3">FGSC 1904</strain>
    </source>
</reference>
<protein>
    <submittedName>
        <fullName evidence="3">Uncharacterized protein</fullName>
    </submittedName>
</protein>
<feature type="compositionally biased region" description="Basic and acidic residues" evidence="2">
    <location>
        <begin position="1610"/>
        <end position="1621"/>
    </location>
</feature>
<feature type="region of interest" description="Disordered" evidence="2">
    <location>
        <begin position="1010"/>
        <end position="1038"/>
    </location>
</feature>
<feature type="compositionally biased region" description="Polar residues" evidence="2">
    <location>
        <begin position="54"/>
        <end position="64"/>
    </location>
</feature>